<evidence type="ECO:0000256" key="1">
    <source>
        <dbReference type="SAM" id="MobiDB-lite"/>
    </source>
</evidence>
<evidence type="ECO:0000313" key="3">
    <source>
        <dbReference type="Proteomes" id="UP000006757"/>
    </source>
</evidence>
<protein>
    <submittedName>
        <fullName evidence="2">Uncharacterized protein</fullName>
    </submittedName>
</protein>
<accession>K1W429</accession>
<gene>
    <name evidence="2" type="ORF">A1Q2_02100</name>
</gene>
<comment type="caution">
    <text evidence="2">The sequence shown here is derived from an EMBL/GenBank/DDBJ whole genome shotgun (WGS) entry which is preliminary data.</text>
</comment>
<reference evidence="2 3" key="1">
    <citation type="journal article" date="2012" name="Eukaryot. Cell">
        <title>Genome sequence of the Trichosporon asahii environmental strain CBS 8904.</title>
        <authorList>
            <person name="Yang R.Y."/>
            <person name="Li H.T."/>
            <person name="Zhu H."/>
            <person name="Zhou G.P."/>
            <person name="Wang M."/>
            <person name="Wang L."/>
        </authorList>
    </citation>
    <scope>NUCLEOTIDE SEQUENCE [LARGE SCALE GENOMIC DNA]</scope>
    <source>
        <strain evidence="2 3">CBS 8904</strain>
    </source>
</reference>
<keyword evidence="3" id="KW-1185">Reference proteome</keyword>
<feature type="region of interest" description="Disordered" evidence="1">
    <location>
        <begin position="1"/>
        <end position="34"/>
    </location>
</feature>
<feature type="region of interest" description="Disordered" evidence="1">
    <location>
        <begin position="86"/>
        <end position="124"/>
    </location>
</feature>
<organism evidence="2 3">
    <name type="scientific">Trichosporon asahii var. asahii (strain CBS 8904)</name>
    <name type="common">Yeast</name>
    <dbReference type="NCBI Taxonomy" id="1220162"/>
    <lineage>
        <taxon>Eukaryota</taxon>
        <taxon>Fungi</taxon>
        <taxon>Dikarya</taxon>
        <taxon>Basidiomycota</taxon>
        <taxon>Agaricomycotina</taxon>
        <taxon>Tremellomycetes</taxon>
        <taxon>Trichosporonales</taxon>
        <taxon>Trichosporonaceae</taxon>
        <taxon>Trichosporon</taxon>
    </lineage>
</organism>
<evidence type="ECO:0000313" key="2">
    <source>
        <dbReference type="EMBL" id="EKD03623.1"/>
    </source>
</evidence>
<dbReference type="HOGENOM" id="CLU_1435385_0_0_1"/>
<dbReference type="InParanoid" id="K1W429"/>
<sequence>MGEPRSTTETSSPPSRSSRNSSSRLARSKYLSVNPPPYEDPDAFQAWMAYPRPHAARRHLYLFLSYVVALRGVSNFRNFLKPCTSRKSGEFQEPRSQLRKQGAKLDDSASAEDGSHRSSSSMGLFAKRGSRGSYVSTRQQYLIVAIAVQMQRDGSGRVRMSDYWISDHFHITHWTGRVCWSIPRSAVVP</sequence>
<proteinExistence type="predicted"/>
<name>K1W429_TRIAC</name>
<feature type="compositionally biased region" description="Low complexity" evidence="1">
    <location>
        <begin position="1"/>
        <end position="25"/>
    </location>
</feature>
<dbReference type="STRING" id="1220162.K1W429"/>
<dbReference type="EMBL" id="AMBO01000245">
    <property type="protein sequence ID" value="EKD03623.1"/>
    <property type="molecule type" value="Genomic_DNA"/>
</dbReference>
<dbReference type="AlphaFoldDB" id="K1W429"/>
<dbReference type="Proteomes" id="UP000006757">
    <property type="component" value="Unassembled WGS sequence"/>
</dbReference>